<gene>
    <name evidence="2" type="ORF">DES37_12178</name>
</gene>
<organism evidence="2 3">
    <name type="scientific">Mangrovibacter plantisponsor</name>
    <dbReference type="NCBI Taxonomy" id="451513"/>
    <lineage>
        <taxon>Bacteria</taxon>
        <taxon>Pseudomonadati</taxon>
        <taxon>Pseudomonadota</taxon>
        <taxon>Gammaproteobacteria</taxon>
        <taxon>Enterobacterales</taxon>
        <taxon>Enterobacteriaceae</taxon>
        <taxon>Mangrovibacter</taxon>
    </lineage>
</organism>
<dbReference type="Proteomes" id="UP000246744">
    <property type="component" value="Unassembled WGS sequence"/>
</dbReference>
<keyword evidence="3" id="KW-1185">Reference proteome</keyword>
<reference evidence="2 3" key="1">
    <citation type="submission" date="2018-05" db="EMBL/GenBank/DDBJ databases">
        <title>Genomic Encyclopedia of Type Strains, Phase IV (KMG-IV): sequencing the most valuable type-strain genomes for metagenomic binning, comparative biology and taxonomic classification.</title>
        <authorList>
            <person name="Goeker M."/>
        </authorList>
    </citation>
    <scope>NUCLEOTIDE SEQUENCE [LARGE SCALE GENOMIC DNA]</scope>
    <source>
        <strain evidence="2 3">DSM 19579</strain>
    </source>
</reference>
<dbReference type="RefSeq" id="WP_051691397.1">
    <property type="nucleotide sequence ID" value="NZ_QGTS01000021.1"/>
</dbReference>
<accession>A0A317PJY1</accession>
<dbReference type="OrthoDB" id="6282430at2"/>
<feature type="region of interest" description="Disordered" evidence="1">
    <location>
        <begin position="22"/>
        <end position="47"/>
    </location>
</feature>
<protein>
    <submittedName>
        <fullName evidence="2">Uncharacterized protein</fullName>
    </submittedName>
</protein>
<dbReference type="EMBL" id="QGTS01000021">
    <property type="protein sequence ID" value="PWW01342.1"/>
    <property type="molecule type" value="Genomic_DNA"/>
</dbReference>
<comment type="caution">
    <text evidence="2">The sequence shown here is derived from an EMBL/GenBank/DDBJ whole genome shotgun (WGS) entry which is preliminary data.</text>
</comment>
<evidence type="ECO:0000256" key="1">
    <source>
        <dbReference type="SAM" id="MobiDB-lite"/>
    </source>
</evidence>
<evidence type="ECO:0000313" key="2">
    <source>
        <dbReference type="EMBL" id="PWW01342.1"/>
    </source>
</evidence>
<evidence type="ECO:0000313" key="3">
    <source>
        <dbReference type="Proteomes" id="UP000246744"/>
    </source>
</evidence>
<dbReference type="AlphaFoldDB" id="A0A317PJY1"/>
<sequence length="296" mass="31502">MTSISSLNNILQNLNSGISNSVTSTPVSPTGSSVQSSAGGVSSTKVSLSDDSRYQGLLSQIKANKVTSSGGYDTMSMSALENVFNNNLGNVNADFLNDKPDSTDPARLALASQASDYIKSLYQGSDQGKNPFDGLSRQTLSSIAYDKSGSFTSAERLAASLQMDAGDNNYRTSVNISTQGVISGNNDNFNIIDISSQLKIIDGMSDAEKSEKGITDDSIKQLQDKLKKLQSTDTDFQYTAKDYSNLVKAENTDLLIAKNNGNGNYTWATGSSADVFNDMVNENKKPATGSMLYIGS</sequence>
<proteinExistence type="predicted"/>
<name>A0A317PJY1_9ENTR</name>
<feature type="compositionally biased region" description="Low complexity" evidence="1">
    <location>
        <begin position="22"/>
        <end position="43"/>
    </location>
</feature>